<feature type="domain" description="Serine aminopeptidase S33" evidence="1">
    <location>
        <begin position="4"/>
        <end position="215"/>
    </location>
</feature>
<evidence type="ECO:0000313" key="2">
    <source>
        <dbReference type="EMBL" id="PKI79843.1"/>
    </source>
</evidence>
<dbReference type="Gene3D" id="3.40.50.1820">
    <property type="entry name" value="alpha/beta hydrolase"/>
    <property type="match status" value="1"/>
</dbReference>
<dbReference type="KEGG" id="ahs:AHALO_2183"/>
<evidence type="ECO:0000259" key="1">
    <source>
        <dbReference type="Pfam" id="PF12146"/>
    </source>
</evidence>
<protein>
    <submittedName>
        <fullName evidence="2">Alpha/beta hydrolase</fullName>
    </submittedName>
</protein>
<sequence length="229" mass="26716">MGDCRNYEAILPYLNTKEFSYYFIDLRGYGLSKNIKGIFNSSEAITDILKIIKNENLKKINLVGHSMSALIAQKFAINYQDYLQTLILVTPVKASGVKVNEQTKQKLLQQMQYENKIEEVILASSKRYNQTWVDYRINMAYTSSTKEARLSYMRMYLQEDYSKEAFNITIPVKAIVGKYDFVTFSKLAIKKDFEKWYKDLEIIEFEEAGHYPMLECPILFASKIETLCN</sequence>
<keyword evidence="2" id="KW-0378">Hydrolase</keyword>
<dbReference type="Proteomes" id="UP000233248">
    <property type="component" value="Unassembled WGS sequence"/>
</dbReference>
<organism evidence="2 3">
    <name type="scientific">Malaciobacter halophilus</name>
    <dbReference type="NCBI Taxonomy" id="197482"/>
    <lineage>
        <taxon>Bacteria</taxon>
        <taxon>Pseudomonadati</taxon>
        <taxon>Campylobacterota</taxon>
        <taxon>Epsilonproteobacteria</taxon>
        <taxon>Campylobacterales</taxon>
        <taxon>Arcobacteraceae</taxon>
        <taxon>Malaciobacter</taxon>
    </lineage>
</organism>
<dbReference type="InterPro" id="IPR050266">
    <property type="entry name" value="AB_hydrolase_sf"/>
</dbReference>
<gene>
    <name evidence="2" type="ORF">CP960_12600</name>
</gene>
<proteinExistence type="predicted"/>
<dbReference type="AlphaFoldDB" id="A0A2N1IZW4"/>
<comment type="caution">
    <text evidence="2">The sequence shown here is derived from an EMBL/GenBank/DDBJ whole genome shotgun (WGS) entry which is preliminary data.</text>
</comment>
<dbReference type="EMBL" id="NXIF01000054">
    <property type="protein sequence ID" value="PKI79843.1"/>
    <property type="molecule type" value="Genomic_DNA"/>
</dbReference>
<dbReference type="InterPro" id="IPR029058">
    <property type="entry name" value="AB_hydrolase_fold"/>
</dbReference>
<dbReference type="PANTHER" id="PTHR43798">
    <property type="entry name" value="MONOACYLGLYCEROL LIPASE"/>
    <property type="match status" value="1"/>
</dbReference>
<keyword evidence="3" id="KW-1185">Reference proteome</keyword>
<dbReference type="OrthoDB" id="9780765at2"/>
<name>A0A2N1IZW4_9BACT</name>
<dbReference type="Pfam" id="PF12146">
    <property type="entry name" value="Hydrolase_4"/>
    <property type="match status" value="1"/>
</dbReference>
<dbReference type="InterPro" id="IPR022742">
    <property type="entry name" value="Hydrolase_4"/>
</dbReference>
<evidence type="ECO:0000313" key="3">
    <source>
        <dbReference type="Proteomes" id="UP000233248"/>
    </source>
</evidence>
<accession>A0A2N1IZW4</accession>
<dbReference type="GO" id="GO:0016787">
    <property type="term" value="F:hydrolase activity"/>
    <property type="evidence" value="ECO:0007669"/>
    <property type="project" value="UniProtKB-KW"/>
</dbReference>
<reference evidence="2 3" key="1">
    <citation type="submission" date="2017-09" db="EMBL/GenBank/DDBJ databases">
        <title>Genomics of the genus Arcobacter.</title>
        <authorList>
            <person name="Perez-Cataluna A."/>
            <person name="Figueras M.J."/>
            <person name="Salas-Masso N."/>
        </authorList>
    </citation>
    <scope>NUCLEOTIDE SEQUENCE [LARGE SCALE GENOMIC DNA]</scope>
    <source>
        <strain evidence="2 3">DSM 18005</strain>
    </source>
</reference>
<dbReference type="SUPFAM" id="SSF53474">
    <property type="entry name" value="alpha/beta-Hydrolases"/>
    <property type="match status" value="1"/>
</dbReference>